<dbReference type="PANTHER" id="PTHR39330:SF1">
    <property type="entry name" value="ETHANOLAMINE AMMONIA-LYASE SMALL SUBUNIT"/>
    <property type="match status" value="1"/>
</dbReference>
<dbReference type="InterPro" id="IPR042251">
    <property type="entry name" value="EutC_C"/>
</dbReference>
<dbReference type="GO" id="GO:0009350">
    <property type="term" value="C:ethanolamine ammonia-lyase complex"/>
    <property type="evidence" value="ECO:0007669"/>
    <property type="project" value="TreeGrafter"/>
</dbReference>
<dbReference type="EMBL" id="BMJB01000001">
    <property type="protein sequence ID" value="GGA63902.1"/>
    <property type="molecule type" value="Genomic_DNA"/>
</dbReference>
<dbReference type="Gene3D" id="3.40.50.11240">
    <property type="entry name" value="Ethanolamine ammonia-lyase light chain (EutC)"/>
    <property type="match status" value="1"/>
</dbReference>
<evidence type="ECO:0000256" key="2">
    <source>
        <dbReference type="ARBA" id="ARBA00023239"/>
    </source>
</evidence>
<accession>A0A916W3W8</accession>
<reference evidence="5" key="2">
    <citation type="submission" date="2020-09" db="EMBL/GenBank/DDBJ databases">
        <authorList>
            <person name="Sun Q."/>
            <person name="Zhou Y."/>
        </authorList>
    </citation>
    <scope>NUCLEOTIDE SEQUENCE</scope>
    <source>
        <strain evidence="5">CGMCC 1.15447</strain>
    </source>
</reference>
<dbReference type="AlphaFoldDB" id="A0A916W3W8"/>
<evidence type="ECO:0000256" key="4">
    <source>
        <dbReference type="ARBA" id="ARBA00024446"/>
    </source>
</evidence>
<comment type="caution">
    <text evidence="5">The sequence shown here is derived from an EMBL/GenBank/DDBJ whole genome shotgun (WGS) entry which is preliminary data.</text>
</comment>
<protein>
    <submittedName>
        <fullName evidence="5">Ethanolamine ammonia-lyase light chain</fullName>
    </submittedName>
</protein>
<name>A0A916W3W8_9BACT</name>
<dbReference type="GO" id="GO:0006520">
    <property type="term" value="P:amino acid metabolic process"/>
    <property type="evidence" value="ECO:0007669"/>
    <property type="project" value="InterPro"/>
</dbReference>
<dbReference type="PANTHER" id="PTHR39330">
    <property type="entry name" value="ETHANOLAMINE AMMONIA-LYASE LIGHT CHAIN"/>
    <property type="match status" value="1"/>
</dbReference>
<evidence type="ECO:0000313" key="6">
    <source>
        <dbReference type="Proteomes" id="UP000648801"/>
    </source>
</evidence>
<proteinExistence type="predicted"/>
<evidence type="ECO:0000313" key="5">
    <source>
        <dbReference type="EMBL" id="GGA63902.1"/>
    </source>
</evidence>
<reference evidence="5" key="1">
    <citation type="journal article" date="2014" name="Int. J. Syst. Evol. Microbiol.">
        <title>Complete genome sequence of Corynebacterium casei LMG S-19264T (=DSM 44701T), isolated from a smear-ripened cheese.</title>
        <authorList>
            <consortium name="US DOE Joint Genome Institute (JGI-PGF)"/>
            <person name="Walter F."/>
            <person name="Albersmeier A."/>
            <person name="Kalinowski J."/>
            <person name="Ruckert C."/>
        </authorList>
    </citation>
    <scope>NUCLEOTIDE SEQUENCE</scope>
    <source>
        <strain evidence="5">CGMCC 1.15447</strain>
    </source>
</reference>
<evidence type="ECO:0000256" key="3">
    <source>
        <dbReference type="ARBA" id="ARBA00023285"/>
    </source>
</evidence>
<dbReference type="GO" id="GO:0008851">
    <property type="term" value="F:ethanolamine ammonia-lyase activity"/>
    <property type="evidence" value="ECO:0007669"/>
    <property type="project" value="InterPro"/>
</dbReference>
<dbReference type="InterPro" id="IPR009246">
    <property type="entry name" value="EutC"/>
</dbReference>
<dbReference type="Pfam" id="PF05985">
    <property type="entry name" value="EutC"/>
    <property type="match status" value="1"/>
</dbReference>
<keyword evidence="1" id="KW-0846">Cobalamin</keyword>
<dbReference type="GO" id="GO:0031419">
    <property type="term" value="F:cobalamin binding"/>
    <property type="evidence" value="ECO:0007669"/>
    <property type="project" value="UniProtKB-KW"/>
</dbReference>
<organism evidence="5 6">
    <name type="scientific">Edaphobacter acidisoli</name>
    <dbReference type="NCBI Taxonomy" id="2040573"/>
    <lineage>
        <taxon>Bacteria</taxon>
        <taxon>Pseudomonadati</taxon>
        <taxon>Acidobacteriota</taxon>
        <taxon>Terriglobia</taxon>
        <taxon>Terriglobales</taxon>
        <taxon>Acidobacteriaceae</taxon>
        <taxon>Edaphobacter</taxon>
    </lineage>
</organism>
<keyword evidence="3" id="KW-0170">Cobalt</keyword>
<keyword evidence="2" id="KW-0456">Lyase</keyword>
<sequence length="229" mass="25013">MDHALARDVIYTPLDTANLAKELERSGFRTRLARSQAKDRMEYLHRPDLGRRLNAACIDDLYECSRSTKRLSVIIADGLSSPAPAQHALPLLRELKLRLEDWELDDVVIATQARVALGDEIGSLRDAEAVAVLIGERPGLNAVDSLGAYLTYGPFSGRTDADRNCISNIRPAGLSYSDAAYKLAYLLDEARVLGGTGIRLKDASDVEADKAGNIVPAMWQTKALPPRSP</sequence>
<keyword evidence="4" id="KW-1283">Bacterial microcompartment</keyword>
<evidence type="ECO:0000256" key="1">
    <source>
        <dbReference type="ARBA" id="ARBA00022628"/>
    </source>
</evidence>
<keyword evidence="6" id="KW-1185">Reference proteome</keyword>
<dbReference type="Proteomes" id="UP000648801">
    <property type="component" value="Unassembled WGS sequence"/>
</dbReference>
<dbReference type="NCBIfam" id="NF003971">
    <property type="entry name" value="PRK05465.1"/>
    <property type="match status" value="1"/>
</dbReference>
<gene>
    <name evidence="5" type="primary">eutC</name>
    <name evidence="5" type="ORF">GCM10011507_14380</name>
</gene>